<evidence type="ECO:0000313" key="3">
    <source>
        <dbReference type="Proteomes" id="UP000051494"/>
    </source>
</evidence>
<gene>
    <name evidence="2" type="ORF">CC99x_009580</name>
    <name evidence="1" type="ORF">CC99x_01757</name>
</gene>
<dbReference type="EMBL" id="LKHV01000009">
    <property type="protein sequence ID" value="KRG18046.1"/>
    <property type="molecule type" value="Genomic_DNA"/>
</dbReference>
<reference evidence="2" key="3">
    <citation type="submission" date="2021-06" db="EMBL/GenBank/DDBJ databases">
        <title>Genomic Description and Analysis of Intracellular Bacteria, Candidatus Berkiella cookevillensis and Candidatus Berkiella aquae.</title>
        <authorList>
            <person name="Kidane D.T."/>
            <person name="Mehari Y.T."/>
            <person name="Rice F.C."/>
            <person name="Arivett B.A."/>
            <person name="Farone A.L."/>
            <person name="Berk S.G."/>
            <person name="Farone M.B."/>
        </authorList>
    </citation>
    <scope>NUCLEOTIDE SEQUENCE</scope>
    <source>
        <strain evidence="2">CC99</strain>
    </source>
</reference>
<dbReference type="STRING" id="437022.CC99x_01757"/>
<dbReference type="Proteomes" id="UP000051494">
    <property type="component" value="Unassembled WGS sequence"/>
</dbReference>
<sequence length="148" mass="16911">MRLGIIIIPLGLLGCTTMLHANTSKIHSLPNLKLLMPLLLESADSYDAVERNQVKNNRDFLYRSPESTRPKHSFLSPHNIRQYVQNLRKYSELQVTNQLAVTVGTFKLAPLSDKQMQLIETHEAFLPRTNNVSDDAERGYGIKFRYAL</sequence>
<protein>
    <submittedName>
        <fullName evidence="1">Uncharacterized protein</fullName>
    </submittedName>
</protein>
<dbReference type="EMBL" id="LKHV02000001">
    <property type="protein sequence ID" value="MCS5709155.1"/>
    <property type="molecule type" value="Genomic_DNA"/>
</dbReference>
<reference evidence="2" key="2">
    <citation type="journal article" date="2016" name="Genome Announc.">
        <title>Draft Genome Sequences of Two Novel Amoeba-Resistant Intranuclear Bacteria, 'Candidatus Berkiella cookevillensis' and 'Candidatus Berkiella aquae'.</title>
        <authorList>
            <person name="Mehari Y.T."/>
            <person name="Arivett B.A."/>
            <person name="Farone A.L."/>
            <person name="Gunderson J.H."/>
            <person name="Farone M.B."/>
        </authorList>
    </citation>
    <scope>NUCLEOTIDE SEQUENCE</scope>
    <source>
        <strain evidence="2">CC99</strain>
    </source>
</reference>
<dbReference type="AlphaFoldDB" id="A0A0Q9YMD6"/>
<name>A0A0Q9YMD6_9GAMM</name>
<organism evidence="1">
    <name type="scientific">Candidatus Berkiella cookevillensis</name>
    <dbReference type="NCBI Taxonomy" id="437022"/>
    <lineage>
        <taxon>Bacteria</taxon>
        <taxon>Pseudomonadati</taxon>
        <taxon>Pseudomonadota</taxon>
        <taxon>Gammaproteobacteria</taxon>
        <taxon>Candidatus Berkiellales</taxon>
        <taxon>Candidatus Berkiellaceae</taxon>
        <taxon>Candidatus Berkiella</taxon>
    </lineage>
</organism>
<accession>A0A0Q9YMD6</accession>
<reference evidence="1" key="1">
    <citation type="submission" date="2015-09" db="EMBL/GenBank/DDBJ databases">
        <title>Draft Genome Sequences of Two Novel Amoeba-resistant Intranuclear Bacteria, Candidatus Berkiella cookevillensis and Candidatus Berkiella aquae.</title>
        <authorList>
            <person name="Mehari Y.T."/>
            <person name="Arivett B.A."/>
            <person name="Farone A.L."/>
            <person name="Gunderson J.H."/>
            <person name="Farone M.B."/>
        </authorList>
    </citation>
    <scope>NUCLEOTIDE SEQUENCE [LARGE SCALE GENOMIC DNA]</scope>
    <source>
        <strain evidence="1">CC99</strain>
    </source>
</reference>
<dbReference type="PROSITE" id="PS51257">
    <property type="entry name" value="PROKAR_LIPOPROTEIN"/>
    <property type="match status" value="1"/>
</dbReference>
<evidence type="ECO:0000313" key="1">
    <source>
        <dbReference type="EMBL" id="KRG18046.1"/>
    </source>
</evidence>
<evidence type="ECO:0000313" key="2">
    <source>
        <dbReference type="EMBL" id="MCS5709155.1"/>
    </source>
</evidence>
<proteinExistence type="predicted"/>
<comment type="caution">
    <text evidence="1">The sequence shown here is derived from an EMBL/GenBank/DDBJ whole genome shotgun (WGS) entry which is preliminary data.</text>
</comment>
<keyword evidence="3" id="KW-1185">Reference proteome</keyword>
<dbReference type="RefSeq" id="WP_057624841.1">
    <property type="nucleotide sequence ID" value="NZ_LKHV02000001.1"/>
</dbReference>